<sequence>MLEISSSLRRDLRAKAHHLDPVVSIAGNGLSASVLKEIDLALKAHELIKIRVFGDDREARAAYLLQICVELKCAAVQSIGKLLVIFRENPELHVVKAAPEAKRPGRGKRPPRVKEAAFDKRPGRPTTGNAPRKSMAGAPEARYRKPSAGSSRARKSAR</sequence>
<protein>
    <submittedName>
        <fullName evidence="5">YhbY family RNA-binding protein</fullName>
    </submittedName>
</protein>
<evidence type="ECO:0000313" key="6">
    <source>
        <dbReference type="Proteomes" id="UP001549691"/>
    </source>
</evidence>
<keyword evidence="6" id="KW-1185">Reference proteome</keyword>
<dbReference type="InterPro" id="IPR051925">
    <property type="entry name" value="RNA-binding_domain"/>
</dbReference>
<comment type="caution">
    <text evidence="5">The sequence shown here is derived from an EMBL/GenBank/DDBJ whole genome shotgun (WGS) entry which is preliminary data.</text>
</comment>
<name>A0ABV2TFK1_9RHOO</name>
<dbReference type="InterPro" id="IPR001890">
    <property type="entry name" value="RNA-binding_CRM"/>
</dbReference>
<dbReference type="Pfam" id="PF01985">
    <property type="entry name" value="CRS1_YhbY"/>
    <property type="match status" value="1"/>
</dbReference>
<dbReference type="Proteomes" id="UP001549691">
    <property type="component" value="Unassembled WGS sequence"/>
</dbReference>
<dbReference type="PANTHER" id="PTHR40065">
    <property type="entry name" value="RNA-BINDING PROTEIN YHBY"/>
    <property type="match status" value="1"/>
</dbReference>
<gene>
    <name evidence="5" type="ORF">ABXR19_00740</name>
</gene>
<reference evidence="5 6" key="1">
    <citation type="submission" date="2024-07" db="EMBL/GenBank/DDBJ databases">
        <title>Uliginosibacterium flavum JJ3220;KACC:17644.</title>
        <authorList>
            <person name="Kim M.K."/>
        </authorList>
    </citation>
    <scope>NUCLEOTIDE SEQUENCE [LARGE SCALE GENOMIC DNA]</scope>
    <source>
        <strain evidence="5 6">KACC:17644</strain>
    </source>
</reference>
<dbReference type="RefSeq" id="WP_354599155.1">
    <property type="nucleotide sequence ID" value="NZ_JBEWZI010000001.1"/>
</dbReference>
<accession>A0ABV2TFK1</accession>
<dbReference type="Gene3D" id="3.30.110.60">
    <property type="entry name" value="YhbY-like"/>
    <property type="match status" value="1"/>
</dbReference>
<dbReference type="PANTHER" id="PTHR40065:SF3">
    <property type="entry name" value="RNA-BINDING PROTEIN YHBY"/>
    <property type="match status" value="1"/>
</dbReference>
<dbReference type="SUPFAM" id="SSF75471">
    <property type="entry name" value="YhbY-like"/>
    <property type="match status" value="1"/>
</dbReference>
<dbReference type="InterPro" id="IPR035920">
    <property type="entry name" value="YhbY-like_sf"/>
</dbReference>
<organism evidence="5 6">
    <name type="scientific">Uliginosibacterium flavum</name>
    <dbReference type="NCBI Taxonomy" id="1396831"/>
    <lineage>
        <taxon>Bacteria</taxon>
        <taxon>Pseudomonadati</taxon>
        <taxon>Pseudomonadota</taxon>
        <taxon>Betaproteobacteria</taxon>
        <taxon>Rhodocyclales</taxon>
        <taxon>Zoogloeaceae</taxon>
        <taxon>Uliginosibacterium</taxon>
    </lineage>
</organism>
<evidence type="ECO:0000313" key="5">
    <source>
        <dbReference type="EMBL" id="MET7012695.1"/>
    </source>
</evidence>
<dbReference type="SMART" id="SM01103">
    <property type="entry name" value="CRS1_YhbY"/>
    <property type="match status" value="1"/>
</dbReference>
<dbReference type="PROSITE" id="PS51295">
    <property type="entry name" value="CRM"/>
    <property type="match status" value="1"/>
</dbReference>
<evidence type="ECO:0000259" key="4">
    <source>
        <dbReference type="PROSITE" id="PS51295"/>
    </source>
</evidence>
<dbReference type="EMBL" id="JBEWZI010000001">
    <property type="protein sequence ID" value="MET7012695.1"/>
    <property type="molecule type" value="Genomic_DNA"/>
</dbReference>
<feature type="region of interest" description="Disordered" evidence="3">
    <location>
        <begin position="97"/>
        <end position="158"/>
    </location>
</feature>
<evidence type="ECO:0000256" key="3">
    <source>
        <dbReference type="SAM" id="MobiDB-lite"/>
    </source>
</evidence>
<feature type="compositionally biased region" description="Basic and acidic residues" evidence="3">
    <location>
        <begin position="112"/>
        <end position="122"/>
    </location>
</feature>
<proteinExistence type="predicted"/>
<keyword evidence="1 2" id="KW-0694">RNA-binding</keyword>
<evidence type="ECO:0000256" key="1">
    <source>
        <dbReference type="ARBA" id="ARBA00022884"/>
    </source>
</evidence>
<evidence type="ECO:0000256" key="2">
    <source>
        <dbReference type="PROSITE-ProRule" id="PRU00626"/>
    </source>
</evidence>
<feature type="domain" description="CRM" evidence="4">
    <location>
        <begin position="2"/>
        <end position="98"/>
    </location>
</feature>